<evidence type="ECO:0000259" key="1">
    <source>
        <dbReference type="Pfam" id="PF05050"/>
    </source>
</evidence>
<dbReference type="PANTHER" id="PTHR36973">
    <property type="entry name" value="SLL1456 PROTEIN-RELATED"/>
    <property type="match status" value="1"/>
</dbReference>
<gene>
    <name evidence="2" type="ORF">HGH91_20355</name>
</gene>
<evidence type="ECO:0000313" key="3">
    <source>
        <dbReference type="Proteomes" id="UP000552864"/>
    </source>
</evidence>
<evidence type="ECO:0000313" key="2">
    <source>
        <dbReference type="EMBL" id="NLR80993.1"/>
    </source>
</evidence>
<sequence>MSLLFKMADAAKVMFTSGRGIASMMRPGASVASVRILHNCGLYIPRLSTVIDVGANKGQFALAAAHRYPDAKIFSFEPVPAVYQELQHNTRAMPAIAIFNCALGSSDGTLDFFSHAYSHASSALKVSELQQQLMPQTAEARRIQVVVKRLDSLQAELCLEAPVLLKLDVQGFEKEVLLGALHSLAQVDYLLFETSFVRMYEEEPLFDEMHDFVKGHGFELVAPVGFLQSEQLQILQMDLLYKRKR</sequence>
<accession>A0A847SMI1</accession>
<comment type="caution">
    <text evidence="2">The sequence shown here is derived from an EMBL/GenBank/DDBJ whole genome shotgun (WGS) entry which is preliminary data.</text>
</comment>
<dbReference type="InterPro" id="IPR029063">
    <property type="entry name" value="SAM-dependent_MTases_sf"/>
</dbReference>
<dbReference type="InterPro" id="IPR006342">
    <property type="entry name" value="FkbM_mtfrase"/>
</dbReference>
<keyword evidence="3" id="KW-1185">Reference proteome</keyword>
<reference evidence="2 3" key="1">
    <citation type="submission" date="2020-04" db="EMBL/GenBank/DDBJ databases">
        <authorList>
            <person name="Yin C."/>
        </authorList>
    </citation>
    <scope>NUCLEOTIDE SEQUENCE [LARGE SCALE GENOMIC DNA]</scope>
    <source>
        <strain evidence="2 3">Ak56</strain>
    </source>
</reference>
<dbReference type="PANTHER" id="PTHR36973:SF4">
    <property type="entry name" value="NODULATION PROTEIN"/>
    <property type="match status" value="1"/>
</dbReference>
<proteinExistence type="predicted"/>
<dbReference type="EMBL" id="JABAHZ010000005">
    <property type="protein sequence ID" value="NLR80993.1"/>
    <property type="molecule type" value="Genomic_DNA"/>
</dbReference>
<dbReference type="Gene3D" id="3.40.50.150">
    <property type="entry name" value="Vaccinia Virus protein VP39"/>
    <property type="match status" value="1"/>
</dbReference>
<keyword evidence="2" id="KW-0808">Transferase</keyword>
<dbReference type="GO" id="GO:0032259">
    <property type="term" value="P:methylation"/>
    <property type="evidence" value="ECO:0007669"/>
    <property type="project" value="UniProtKB-KW"/>
</dbReference>
<dbReference type="GO" id="GO:0008171">
    <property type="term" value="F:O-methyltransferase activity"/>
    <property type="evidence" value="ECO:0007669"/>
    <property type="project" value="TreeGrafter"/>
</dbReference>
<dbReference type="RefSeq" id="WP_168740654.1">
    <property type="nucleotide sequence ID" value="NZ_JABAHZ010000005.1"/>
</dbReference>
<name>A0A847SMI1_9BACT</name>
<dbReference type="SUPFAM" id="SSF53335">
    <property type="entry name" value="S-adenosyl-L-methionine-dependent methyltransferases"/>
    <property type="match status" value="1"/>
</dbReference>
<dbReference type="AlphaFoldDB" id="A0A847SMI1"/>
<organism evidence="2 3">
    <name type="scientific">Chitinophaga eiseniae</name>
    <dbReference type="NCBI Taxonomy" id="634771"/>
    <lineage>
        <taxon>Bacteria</taxon>
        <taxon>Pseudomonadati</taxon>
        <taxon>Bacteroidota</taxon>
        <taxon>Chitinophagia</taxon>
        <taxon>Chitinophagales</taxon>
        <taxon>Chitinophagaceae</taxon>
        <taxon>Chitinophaga</taxon>
    </lineage>
</organism>
<dbReference type="NCBIfam" id="TIGR01444">
    <property type="entry name" value="fkbM_fam"/>
    <property type="match status" value="1"/>
</dbReference>
<feature type="domain" description="Methyltransferase FkbM" evidence="1">
    <location>
        <begin position="52"/>
        <end position="220"/>
    </location>
</feature>
<dbReference type="Proteomes" id="UP000552864">
    <property type="component" value="Unassembled WGS sequence"/>
</dbReference>
<protein>
    <submittedName>
        <fullName evidence="2">FkbM family methyltransferase</fullName>
    </submittedName>
</protein>
<dbReference type="InterPro" id="IPR053188">
    <property type="entry name" value="FkbM_Methyltransferase"/>
</dbReference>
<keyword evidence="2" id="KW-0489">Methyltransferase</keyword>
<dbReference type="Pfam" id="PF05050">
    <property type="entry name" value="Methyltransf_21"/>
    <property type="match status" value="1"/>
</dbReference>